<keyword evidence="11" id="KW-0234">DNA repair</keyword>
<evidence type="ECO:0000256" key="2">
    <source>
        <dbReference type="ARBA" id="ARBA00006521"/>
    </source>
</evidence>
<dbReference type="GO" id="GO:0004844">
    <property type="term" value="F:uracil DNA N-glycosylase activity"/>
    <property type="evidence" value="ECO:0007669"/>
    <property type="project" value="UniProtKB-EC"/>
</dbReference>
<dbReference type="NCBIfam" id="TIGR00758">
    <property type="entry name" value="UDG_fam4"/>
    <property type="match status" value="1"/>
</dbReference>
<evidence type="ECO:0000256" key="3">
    <source>
        <dbReference type="ARBA" id="ARBA00012030"/>
    </source>
</evidence>
<evidence type="ECO:0000256" key="1">
    <source>
        <dbReference type="ARBA" id="ARBA00001400"/>
    </source>
</evidence>
<keyword evidence="14" id="KW-1185">Reference proteome</keyword>
<proteinExistence type="inferred from homology"/>
<dbReference type="KEGG" id="har:HEAR1762"/>
<dbReference type="Pfam" id="PF03167">
    <property type="entry name" value="UDG"/>
    <property type="match status" value="1"/>
</dbReference>
<evidence type="ECO:0000256" key="6">
    <source>
        <dbReference type="ARBA" id="ARBA00022723"/>
    </source>
</evidence>
<keyword evidence="8 13" id="KW-0378">Hydrolase</keyword>
<dbReference type="HOGENOM" id="CLU_044815_1_0_4"/>
<dbReference type="PANTHER" id="PTHR33693:SF1">
    <property type="entry name" value="TYPE-4 URACIL-DNA GLYCOSYLASE"/>
    <property type="match status" value="1"/>
</dbReference>
<dbReference type="InterPro" id="IPR036895">
    <property type="entry name" value="Uracil-DNA_glycosylase-like_sf"/>
</dbReference>
<keyword evidence="7" id="KW-0227">DNA damage</keyword>
<evidence type="ECO:0000256" key="10">
    <source>
        <dbReference type="ARBA" id="ARBA00023014"/>
    </source>
</evidence>
<dbReference type="GO" id="GO:0046872">
    <property type="term" value="F:metal ion binding"/>
    <property type="evidence" value="ECO:0007669"/>
    <property type="project" value="UniProtKB-KW"/>
</dbReference>
<dbReference type="STRING" id="204773.HEAR1762"/>
<dbReference type="AlphaFoldDB" id="A4G5Y1"/>
<sequence length="283" mass="30176">MSDQHRRAAFLHEMGLGPIWSQRGIAAPQAVAEAVMDAAPAGVPSMQTTAVAVTTSAWAERTPAAAVPLHAPVTLTASEVATSTSFADIVQMDWAQLKSVVASCTQCGLCKSRTQTVFGVGDQKARWLFVGEGPGRNEDFQGEPFVGPAGKLLDNMFGAMGLKRGENTYIANIVKCRPIDAGKHDRPPAAEEVAACIPYLERQIALIKPTVIVALGKTAAISLLKLDPATPVGKLRGTVHRYADLPLIVTYHPAYLLRNLKDKSKAWADLCLAMQTYADSPSA</sequence>
<comment type="similarity">
    <text evidence="2">Belongs to the uracil-DNA glycosylase (UDG) superfamily. Type 4 (UDGa) family.</text>
</comment>
<feature type="domain" description="Uracil-DNA glycosylase-like" evidence="12">
    <location>
        <begin position="118"/>
        <end position="271"/>
    </location>
</feature>
<dbReference type="InterPro" id="IPR005273">
    <property type="entry name" value="Ura-DNA_glyco_family4"/>
</dbReference>
<evidence type="ECO:0000259" key="12">
    <source>
        <dbReference type="SMART" id="SM00986"/>
    </source>
</evidence>
<dbReference type="OrthoDB" id="5290748at2"/>
<organism evidence="13 14">
    <name type="scientific">Herminiimonas arsenicoxydans</name>
    <dbReference type="NCBI Taxonomy" id="204773"/>
    <lineage>
        <taxon>Bacteria</taxon>
        <taxon>Pseudomonadati</taxon>
        <taxon>Pseudomonadota</taxon>
        <taxon>Betaproteobacteria</taxon>
        <taxon>Burkholderiales</taxon>
        <taxon>Oxalobacteraceae</taxon>
        <taxon>Herminiimonas</taxon>
    </lineage>
</organism>
<evidence type="ECO:0000256" key="7">
    <source>
        <dbReference type="ARBA" id="ARBA00022763"/>
    </source>
</evidence>
<dbReference type="Proteomes" id="UP000006697">
    <property type="component" value="Chromosome"/>
</dbReference>
<dbReference type="InterPro" id="IPR051536">
    <property type="entry name" value="UDG_Type-4/5"/>
</dbReference>
<keyword evidence="13" id="KW-0326">Glycosidase</keyword>
<reference evidence="13 14" key="1">
    <citation type="journal article" date="2007" name="PLoS Genet.">
        <title>A tale of two oxidation states: bacterial colonization of arsenic-rich environments.</title>
        <authorList>
            <person name="Muller D."/>
            <person name="Medigue C."/>
            <person name="Koechler S."/>
            <person name="Barbe V."/>
            <person name="Barakat M."/>
            <person name="Talla E."/>
            <person name="Bonnefoy V."/>
            <person name="Krin E."/>
            <person name="Arsene-Ploetze F."/>
            <person name="Carapito C."/>
            <person name="Chandler M."/>
            <person name="Cournoyer B."/>
            <person name="Cruveiller S."/>
            <person name="Dossat C."/>
            <person name="Duval S."/>
            <person name="Heymann M."/>
            <person name="Leize E."/>
            <person name="Lieutaud A."/>
            <person name="Lievremont D."/>
            <person name="Makita Y."/>
            <person name="Mangenot S."/>
            <person name="Nitschke W."/>
            <person name="Ortet P."/>
            <person name="Perdrial N."/>
            <person name="Schoepp B."/>
            <person name="Siguier N."/>
            <person name="Simeonova D.D."/>
            <person name="Rouy Z."/>
            <person name="Segurens B."/>
            <person name="Turlin E."/>
            <person name="Vallenet D."/>
            <person name="Van Dorsselaer A."/>
            <person name="Weiss S."/>
            <person name="Weissenbach J."/>
            <person name="Lett M.C."/>
            <person name="Danchin A."/>
            <person name="Bertin P.N."/>
        </authorList>
    </citation>
    <scope>NUCLEOTIDE SEQUENCE [LARGE SCALE GENOMIC DNA]</scope>
    <source>
        <strain evidence="14">ULPAs1</strain>
    </source>
</reference>
<evidence type="ECO:0000313" key="14">
    <source>
        <dbReference type="Proteomes" id="UP000006697"/>
    </source>
</evidence>
<keyword evidence="9" id="KW-0408">Iron</keyword>
<keyword evidence="6" id="KW-0479">Metal-binding</keyword>
<evidence type="ECO:0000256" key="5">
    <source>
        <dbReference type="ARBA" id="ARBA00022485"/>
    </source>
</evidence>
<comment type="catalytic activity">
    <reaction evidence="1">
        <text>Hydrolyzes single-stranded DNA or mismatched double-stranded DNA and polynucleotides, releasing free uracil.</text>
        <dbReference type="EC" id="3.2.2.27"/>
    </reaction>
</comment>
<dbReference type="CDD" id="cd10030">
    <property type="entry name" value="UDG-F4_TTUDGA_SPO1dp_like"/>
    <property type="match status" value="1"/>
</dbReference>
<accession>A4G5Y1</accession>
<evidence type="ECO:0000256" key="9">
    <source>
        <dbReference type="ARBA" id="ARBA00023004"/>
    </source>
</evidence>
<dbReference type="GO" id="GO:0051539">
    <property type="term" value="F:4 iron, 4 sulfur cluster binding"/>
    <property type="evidence" value="ECO:0007669"/>
    <property type="project" value="UniProtKB-KW"/>
</dbReference>
<dbReference type="EC" id="3.2.2.27" evidence="3"/>
<name>A4G5Y1_HERAR</name>
<evidence type="ECO:0000256" key="11">
    <source>
        <dbReference type="ARBA" id="ARBA00023204"/>
    </source>
</evidence>
<dbReference type="InterPro" id="IPR005122">
    <property type="entry name" value="Uracil-DNA_glycosylase-like"/>
</dbReference>
<keyword evidence="10" id="KW-0411">Iron-sulfur</keyword>
<dbReference type="SMART" id="SM00986">
    <property type="entry name" value="UDG"/>
    <property type="match status" value="1"/>
</dbReference>
<dbReference type="EMBL" id="CU207211">
    <property type="protein sequence ID" value="CAL61918.1"/>
    <property type="molecule type" value="Genomic_DNA"/>
</dbReference>
<dbReference type="Gene3D" id="3.40.470.10">
    <property type="entry name" value="Uracil-DNA glycosylase-like domain"/>
    <property type="match status" value="1"/>
</dbReference>
<dbReference type="PANTHER" id="PTHR33693">
    <property type="entry name" value="TYPE-5 URACIL-DNA GLYCOSYLASE"/>
    <property type="match status" value="1"/>
</dbReference>
<protein>
    <recommendedName>
        <fullName evidence="4">Type-4 uracil-DNA glycosylase</fullName>
        <ecNumber evidence="3">3.2.2.27</ecNumber>
    </recommendedName>
</protein>
<gene>
    <name evidence="13" type="ordered locus">HEAR1762</name>
</gene>
<keyword evidence="5" id="KW-0004">4Fe-4S</keyword>
<evidence type="ECO:0000256" key="4">
    <source>
        <dbReference type="ARBA" id="ARBA00019403"/>
    </source>
</evidence>
<dbReference type="GO" id="GO:0006281">
    <property type="term" value="P:DNA repair"/>
    <property type="evidence" value="ECO:0007669"/>
    <property type="project" value="UniProtKB-KW"/>
</dbReference>
<dbReference type="SUPFAM" id="SSF52141">
    <property type="entry name" value="Uracil-DNA glycosylase-like"/>
    <property type="match status" value="1"/>
</dbReference>
<evidence type="ECO:0000313" key="13">
    <source>
        <dbReference type="EMBL" id="CAL61918.1"/>
    </source>
</evidence>
<dbReference type="eggNOG" id="COG1573">
    <property type="taxonomic scope" value="Bacteria"/>
</dbReference>
<dbReference type="SMART" id="SM00987">
    <property type="entry name" value="UreE_C"/>
    <property type="match status" value="1"/>
</dbReference>
<evidence type="ECO:0000256" key="8">
    <source>
        <dbReference type="ARBA" id="ARBA00022801"/>
    </source>
</evidence>